<feature type="region of interest" description="Disordered" evidence="1">
    <location>
        <begin position="66"/>
        <end position="86"/>
    </location>
</feature>
<comment type="caution">
    <text evidence="2">The sequence shown here is derived from an EMBL/GenBank/DDBJ whole genome shotgun (WGS) entry which is preliminary data.</text>
</comment>
<evidence type="ECO:0000313" key="2">
    <source>
        <dbReference type="EMBL" id="MEQ2189360.1"/>
    </source>
</evidence>
<reference evidence="2 3" key="1">
    <citation type="submission" date="2021-06" db="EMBL/GenBank/DDBJ databases">
        <authorList>
            <person name="Palmer J.M."/>
        </authorList>
    </citation>
    <scope>NUCLEOTIDE SEQUENCE [LARGE SCALE GENOMIC DNA]</scope>
    <source>
        <strain evidence="2 3">GA_2019</strain>
        <tissue evidence="2">Muscle</tissue>
    </source>
</reference>
<dbReference type="Proteomes" id="UP001476798">
    <property type="component" value="Unassembled WGS sequence"/>
</dbReference>
<proteinExistence type="predicted"/>
<gene>
    <name evidence="2" type="ORF">GOODEAATRI_024555</name>
</gene>
<protein>
    <submittedName>
        <fullName evidence="2">Uncharacterized protein</fullName>
    </submittedName>
</protein>
<accession>A0ABV0Q0R7</accession>
<evidence type="ECO:0000313" key="3">
    <source>
        <dbReference type="Proteomes" id="UP001476798"/>
    </source>
</evidence>
<dbReference type="EMBL" id="JAHRIO010092725">
    <property type="protein sequence ID" value="MEQ2189360.1"/>
    <property type="molecule type" value="Genomic_DNA"/>
</dbReference>
<sequence length="120" mass="12946">MKVAEGFLKLPAYTGSEETVFSPDFSGMFDIGPYHPPSPYIFYSTSSLFSSLRAQSPSEFLELSTSDEEIKEEGEGVVNSNTGQADKVYAEPSGKSLLPHGLQEQDEVDGCMSPALIATV</sequence>
<keyword evidence="3" id="KW-1185">Reference proteome</keyword>
<name>A0ABV0Q0R7_9TELE</name>
<organism evidence="2 3">
    <name type="scientific">Goodea atripinnis</name>
    <dbReference type="NCBI Taxonomy" id="208336"/>
    <lineage>
        <taxon>Eukaryota</taxon>
        <taxon>Metazoa</taxon>
        <taxon>Chordata</taxon>
        <taxon>Craniata</taxon>
        <taxon>Vertebrata</taxon>
        <taxon>Euteleostomi</taxon>
        <taxon>Actinopterygii</taxon>
        <taxon>Neopterygii</taxon>
        <taxon>Teleostei</taxon>
        <taxon>Neoteleostei</taxon>
        <taxon>Acanthomorphata</taxon>
        <taxon>Ovalentaria</taxon>
        <taxon>Atherinomorphae</taxon>
        <taxon>Cyprinodontiformes</taxon>
        <taxon>Goodeidae</taxon>
        <taxon>Goodea</taxon>
    </lineage>
</organism>
<evidence type="ECO:0000256" key="1">
    <source>
        <dbReference type="SAM" id="MobiDB-lite"/>
    </source>
</evidence>